<evidence type="ECO:0000313" key="2">
    <source>
        <dbReference type="Proteomes" id="UP000053424"/>
    </source>
</evidence>
<keyword evidence="2" id="KW-1185">Reference proteome</keyword>
<dbReference type="EMBL" id="KN831768">
    <property type="protein sequence ID" value="KIM49849.1"/>
    <property type="molecule type" value="Genomic_DNA"/>
</dbReference>
<name>A0A0C3D097_HEBCY</name>
<accession>A0A0C3D097</accession>
<evidence type="ECO:0000313" key="1">
    <source>
        <dbReference type="EMBL" id="KIM49849.1"/>
    </source>
</evidence>
<dbReference type="AlphaFoldDB" id="A0A0C3D097"/>
<gene>
    <name evidence="1" type="ORF">M413DRAFT_21976</name>
</gene>
<organism evidence="1 2">
    <name type="scientific">Hebeloma cylindrosporum</name>
    <dbReference type="NCBI Taxonomy" id="76867"/>
    <lineage>
        <taxon>Eukaryota</taxon>
        <taxon>Fungi</taxon>
        <taxon>Dikarya</taxon>
        <taxon>Basidiomycota</taxon>
        <taxon>Agaricomycotina</taxon>
        <taxon>Agaricomycetes</taxon>
        <taxon>Agaricomycetidae</taxon>
        <taxon>Agaricales</taxon>
        <taxon>Agaricineae</taxon>
        <taxon>Hymenogastraceae</taxon>
        <taxon>Hebeloma</taxon>
    </lineage>
</organism>
<dbReference type="Proteomes" id="UP000053424">
    <property type="component" value="Unassembled WGS sequence"/>
</dbReference>
<dbReference type="HOGENOM" id="CLU_2705061_0_0_1"/>
<protein>
    <submittedName>
        <fullName evidence="1">Uncharacterized protein</fullName>
    </submittedName>
</protein>
<reference evidence="2" key="2">
    <citation type="submission" date="2015-01" db="EMBL/GenBank/DDBJ databases">
        <title>Evolutionary Origins and Diversification of the Mycorrhizal Mutualists.</title>
        <authorList>
            <consortium name="DOE Joint Genome Institute"/>
            <consortium name="Mycorrhizal Genomics Consortium"/>
            <person name="Kohler A."/>
            <person name="Kuo A."/>
            <person name="Nagy L.G."/>
            <person name="Floudas D."/>
            <person name="Copeland A."/>
            <person name="Barry K.W."/>
            <person name="Cichocki N."/>
            <person name="Veneault-Fourrey C."/>
            <person name="LaButti K."/>
            <person name="Lindquist E.A."/>
            <person name="Lipzen A."/>
            <person name="Lundell T."/>
            <person name="Morin E."/>
            <person name="Murat C."/>
            <person name="Riley R."/>
            <person name="Ohm R."/>
            <person name="Sun H."/>
            <person name="Tunlid A."/>
            <person name="Henrissat B."/>
            <person name="Grigoriev I.V."/>
            <person name="Hibbett D.S."/>
            <person name="Martin F."/>
        </authorList>
    </citation>
    <scope>NUCLEOTIDE SEQUENCE [LARGE SCALE GENOMIC DNA]</scope>
    <source>
        <strain evidence="2">h7</strain>
    </source>
</reference>
<sequence>MHKPSDTIRYWVTRLGTSKVIVALRVLLEVRVPTPVATCNSRGCDSFILTLPIKTASGRNIRSLIAALASPTV</sequence>
<reference evidence="1 2" key="1">
    <citation type="submission" date="2014-04" db="EMBL/GenBank/DDBJ databases">
        <authorList>
            <consortium name="DOE Joint Genome Institute"/>
            <person name="Kuo A."/>
            <person name="Gay G."/>
            <person name="Dore J."/>
            <person name="Kohler A."/>
            <person name="Nagy L.G."/>
            <person name="Floudas D."/>
            <person name="Copeland A."/>
            <person name="Barry K.W."/>
            <person name="Cichocki N."/>
            <person name="Veneault-Fourrey C."/>
            <person name="LaButti K."/>
            <person name="Lindquist E.A."/>
            <person name="Lipzen A."/>
            <person name="Lundell T."/>
            <person name="Morin E."/>
            <person name="Murat C."/>
            <person name="Sun H."/>
            <person name="Tunlid A."/>
            <person name="Henrissat B."/>
            <person name="Grigoriev I.V."/>
            <person name="Hibbett D.S."/>
            <person name="Martin F."/>
            <person name="Nordberg H.P."/>
            <person name="Cantor M.N."/>
            <person name="Hua S.X."/>
        </authorList>
    </citation>
    <scope>NUCLEOTIDE SEQUENCE [LARGE SCALE GENOMIC DNA]</scope>
    <source>
        <strain evidence="2">h7</strain>
    </source>
</reference>
<proteinExistence type="predicted"/>